<organism evidence="2 3">
    <name type="scientific">Chilo suppressalis</name>
    <name type="common">Asiatic rice borer moth</name>
    <dbReference type="NCBI Taxonomy" id="168631"/>
    <lineage>
        <taxon>Eukaryota</taxon>
        <taxon>Metazoa</taxon>
        <taxon>Ecdysozoa</taxon>
        <taxon>Arthropoda</taxon>
        <taxon>Hexapoda</taxon>
        <taxon>Insecta</taxon>
        <taxon>Pterygota</taxon>
        <taxon>Neoptera</taxon>
        <taxon>Endopterygota</taxon>
        <taxon>Lepidoptera</taxon>
        <taxon>Glossata</taxon>
        <taxon>Ditrysia</taxon>
        <taxon>Pyraloidea</taxon>
        <taxon>Crambidae</taxon>
        <taxon>Crambinae</taxon>
        <taxon>Chilo</taxon>
    </lineage>
</organism>
<reference evidence="2" key="1">
    <citation type="submission" date="2021-12" db="EMBL/GenBank/DDBJ databases">
        <authorList>
            <person name="King R."/>
        </authorList>
    </citation>
    <scope>NUCLEOTIDE SEQUENCE</scope>
</reference>
<evidence type="ECO:0000313" key="2">
    <source>
        <dbReference type="EMBL" id="CAH0398603.1"/>
    </source>
</evidence>
<dbReference type="EMBL" id="OU963905">
    <property type="protein sequence ID" value="CAH0398603.1"/>
    <property type="molecule type" value="Genomic_DNA"/>
</dbReference>
<keyword evidence="3" id="KW-1185">Reference proteome</keyword>
<evidence type="ECO:0000313" key="3">
    <source>
        <dbReference type="Proteomes" id="UP001153292"/>
    </source>
</evidence>
<proteinExistence type="predicted"/>
<gene>
    <name evidence="2" type="ORF">CHILSU_LOCUS1724</name>
</gene>
<feature type="compositionally biased region" description="Basic residues" evidence="1">
    <location>
        <begin position="195"/>
        <end position="205"/>
    </location>
</feature>
<dbReference type="Proteomes" id="UP001153292">
    <property type="component" value="Chromosome 12"/>
</dbReference>
<evidence type="ECO:0008006" key="4">
    <source>
        <dbReference type="Google" id="ProtNLM"/>
    </source>
</evidence>
<sequence>MWEFLKNHRELAVAYNKSAYDRENSKRHWQKLAKKLNSISEGAKKSGAGWSKYWVDFKAKLKRKVKQVHDSANEQGTTELSLSEVEMNFLSILGKKYGSNLLGIQALPADEQKPDILLNDSPHPAINSPSQPTTSKEGAETPFKTLWMNMDMDDNNLLSDDTQSREASPALSSSTASEEPSKNTSGIQSGNTNNPRHRIGKRRIRRRSLTAAAAIEKLVVAAQVRAKAEKANSESIRRAVIILGEMTTVLKRIERRLTLDDSTSD</sequence>
<protein>
    <recommendedName>
        <fullName evidence="4">Regulatory protein zeste</fullName>
    </recommendedName>
</protein>
<feature type="compositionally biased region" description="Polar residues" evidence="1">
    <location>
        <begin position="170"/>
        <end position="194"/>
    </location>
</feature>
<evidence type="ECO:0000256" key="1">
    <source>
        <dbReference type="SAM" id="MobiDB-lite"/>
    </source>
</evidence>
<accession>A0ABN8AVU8</accession>
<feature type="region of interest" description="Disordered" evidence="1">
    <location>
        <begin position="154"/>
        <end position="205"/>
    </location>
</feature>
<feature type="region of interest" description="Disordered" evidence="1">
    <location>
        <begin position="114"/>
        <end position="138"/>
    </location>
</feature>
<name>A0ABN8AVU8_CHISP</name>
<feature type="compositionally biased region" description="Polar residues" evidence="1">
    <location>
        <begin position="127"/>
        <end position="136"/>
    </location>
</feature>